<evidence type="ECO:0000256" key="4">
    <source>
        <dbReference type="ARBA" id="ARBA00022741"/>
    </source>
</evidence>
<dbReference type="InterPro" id="IPR050173">
    <property type="entry name" value="ABC_transporter_C-like"/>
</dbReference>
<dbReference type="EMBL" id="LK391709">
    <property type="protein sequence ID" value="CDR96989.1"/>
    <property type="molecule type" value="Genomic_DNA"/>
</dbReference>
<feature type="transmembrane region" description="Helical" evidence="9">
    <location>
        <begin position="122"/>
        <end position="143"/>
    </location>
</feature>
<keyword evidence="4" id="KW-0547">Nucleotide-binding</keyword>
<dbReference type="SUPFAM" id="SSF90123">
    <property type="entry name" value="ABC transporter transmembrane region"/>
    <property type="match status" value="2"/>
</dbReference>
<evidence type="ECO:0000313" key="12">
    <source>
        <dbReference type="EMBL" id="CDR96989.1"/>
    </source>
</evidence>
<feature type="transmembrane region" description="Helical" evidence="9">
    <location>
        <begin position="274"/>
        <end position="294"/>
    </location>
</feature>
<feature type="transmembrane region" description="Helical" evidence="9">
    <location>
        <begin position="984"/>
        <end position="1009"/>
    </location>
</feature>
<gene>
    <name evidence="12" type="ORF">BBBOND_0308920</name>
</gene>
<evidence type="ECO:0000256" key="6">
    <source>
        <dbReference type="ARBA" id="ARBA00022989"/>
    </source>
</evidence>
<feature type="transmembrane region" description="Helical" evidence="9">
    <location>
        <begin position="1078"/>
        <end position="1102"/>
    </location>
</feature>
<feature type="transmembrane region" description="Helical" evidence="9">
    <location>
        <begin position="388"/>
        <end position="405"/>
    </location>
</feature>
<dbReference type="SUPFAM" id="SSF52540">
    <property type="entry name" value="P-loop containing nucleoside triphosphate hydrolases"/>
    <property type="match status" value="2"/>
</dbReference>
<dbReference type="Pfam" id="PF00005">
    <property type="entry name" value="ABC_tran"/>
    <property type="match status" value="2"/>
</dbReference>
<dbReference type="PROSITE" id="PS00211">
    <property type="entry name" value="ABC_TRANSPORTER_1"/>
    <property type="match status" value="1"/>
</dbReference>
<dbReference type="OrthoDB" id="4865934at2759"/>
<keyword evidence="13" id="KW-1185">Reference proteome</keyword>
<dbReference type="InterPro" id="IPR003439">
    <property type="entry name" value="ABC_transporter-like_ATP-bd"/>
</dbReference>
<proteinExistence type="predicted"/>
<evidence type="ECO:0000256" key="5">
    <source>
        <dbReference type="ARBA" id="ARBA00022840"/>
    </source>
</evidence>
<evidence type="ECO:0000256" key="3">
    <source>
        <dbReference type="ARBA" id="ARBA00022692"/>
    </source>
</evidence>
<feature type="domain" description="ABC transmembrane type-1" evidence="11">
    <location>
        <begin position="845"/>
        <end position="1135"/>
    </location>
</feature>
<dbReference type="KEGG" id="bbig:BBBOND_0308920"/>
<feature type="domain" description="ABC transporter" evidence="10">
    <location>
        <begin position="1236"/>
        <end position="1466"/>
    </location>
</feature>
<dbReference type="PANTHER" id="PTHR24223">
    <property type="entry name" value="ATP-BINDING CASSETTE SUB-FAMILY C"/>
    <property type="match status" value="1"/>
</dbReference>
<keyword evidence="7 9" id="KW-0472">Membrane</keyword>
<dbReference type="Gene3D" id="1.20.1560.10">
    <property type="entry name" value="ABC transporter type 1, transmembrane domain"/>
    <property type="match status" value="2"/>
</dbReference>
<dbReference type="RefSeq" id="XP_012769175.1">
    <property type="nucleotide sequence ID" value="XM_012913721.1"/>
</dbReference>
<keyword evidence="5 12" id="KW-0067">ATP-binding</keyword>
<feature type="transmembrane region" description="Helical" evidence="9">
    <location>
        <begin position="306"/>
        <end position="328"/>
    </location>
</feature>
<dbReference type="InterPro" id="IPR027417">
    <property type="entry name" value="P-loop_NTPase"/>
</dbReference>
<protein>
    <submittedName>
        <fullName evidence="12">ATP-BINDING CASSETTE TRANSPORTER, putative</fullName>
    </submittedName>
</protein>
<evidence type="ECO:0000256" key="1">
    <source>
        <dbReference type="ARBA" id="ARBA00004370"/>
    </source>
</evidence>
<dbReference type="PANTHER" id="PTHR24223:SF330">
    <property type="entry name" value="ATP-BINDING CASSETTE SUB-FAMILY C MEMBER 10"/>
    <property type="match status" value="1"/>
</dbReference>
<dbReference type="GO" id="GO:0140359">
    <property type="term" value="F:ABC-type transporter activity"/>
    <property type="evidence" value="ECO:0007669"/>
    <property type="project" value="InterPro"/>
</dbReference>
<dbReference type="Proteomes" id="UP000033188">
    <property type="component" value="Chromosome 3"/>
</dbReference>
<dbReference type="Pfam" id="PF00664">
    <property type="entry name" value="ABC_membrane"/>
    <property type="match status" value="2"/>
</dbReference>
<keyword evidence="6 9" id="KW-1133">Transmembrane helix</keyword>
<feature type="domain" description="ABC transporter" evidence="10">
    <location>
        <begin position="499"/>
        <end position="758"/>
    </location>
</feature>
<feature type="region of interest" description="Disordered" evidence="8">
    <location>
        <begin position="797"/>
        <end position="820"/>
    </location>
</feature>
<dbReference type="InterPro" id="IPR017871">
    <property type="entry name" value="ABC_transporter-like_CS"/>
</dbReference>
<feature type="transmembrane region" description="Helical" evidence="9">
    <location>
        <begin position="899"/>
        <end position="921"/>
    </location>
</feature>
<dbReference type="GO" id="GO:0016887">
    <property type="term" value="F:ATP hydrolysis activity"/>
    <property type="evidence" value="ECO:0007669"/>
    <property type="project" value="InterPro"/>
</dbReference>
<dbReference type="GeneID" id="24565530"/>
<name>A0A061DCZ4_BABBI</name>
<dbReference type="PROSITE" id="PS50893">
    <property type="entry name" value="ABC_TRANSPORTER_2"/>
    <property type="match status" value="2"/>
</dbReference>
<dbReference type="PROSITE" id="PS50929">
    <property type="entry name" value="ABC_TM1F"/>
    <property type="match status" value="1"/>
</dbReference>
<feature type="transmembrane region" description="Helical" evidence="9">
    <location>
        <begin position="1114"/>
        <end position="1136"/>
    </location>
</feature>
<evidence type="ECO:0000259" key="10">
    <source>
        <dbReference type="PROSITE" id="PS50893"/>
    </source>
</evidence>
<organism evidence="12 13">
    <name type="scientific">Babesia bigemina</name>
    <dbReference type="NCBI Taxonomy" id="5866"/>
    <lineage>
        <taxon>Eukaryota</taxon>
        <taxon>Sar</taxon>
        <taxon>Alveolata</taxon>
        <taxon>Apicomplexa</taxon>
        <taxon>Aconoidasida</taxon>
        <taxon>Piroplasmida</taxon>
        <taxon>Babesiidae</taxon>
        <taxon>Babesia</taxon>
    </lineage>
</organism>
<dbReference type="GO" id="GO:0005524">
    <property type="term" value="F:ATP binding"/>
    <property type="evidence" value="ECO:0007669"/>
    <property type="project" value="UniProtKB-KW"/>
</dbReference>
<feature type="transmembrane region" description="Helical" evidence="9">
    <location>
        <begin position="1030"/>
        <end position="1051"/>
    </location>
</feature>
<evidence type="ECO:0000256" key="8">
    <source>
        <dbReference type="SAM" id="MobiDB-lite"/>
    </source>
</evidence>
<keyword evidence="2" id="KW-0813">Transport</keyword>
<feature type="compositionally biased region" description="Low complexity" evidence="8">
    <location>
        <begin position="797"/>
        <end position="810"/>
    </location>
</feature>
<dbReference type="SMART" id="SM00382">
    <property type="entry name" value="AAA"/>
    <property type="match status" value="2"/>
</dbReference>
<dbReference type="InterPro" id="IPR011527">
    <property type="entry name" value="ABC1_TM_dom"/>
</dbReference>
<feature type="transmembrane region" description="Helical" evidence="9">
    <location>
        <begin position="834"/>
        <end position="857"/>
    </location>
</feature>
<dbReference type="InterPro" id="IPR036640">
    <property type="entry name" value="ABC1_TM_sf"/>
</dbReference>
<dbReference type="InterPro" id="IPR003593">
    <property type="entry name" value="AAA+_ATPase"/>
</dbReference>
<evidence type="ECO:0000256" key="7">
    <source>
        <dbReference type="ARBA" id="ARBA00023136"/>
    </source>
</evidence>
<comment type="subcellular location">
    <subcellularLocation>
        <location evidence="1">Membrane</location>
    </subcellularLocation>
</comment>
<dbReference type="OMA" id="RLEIYMC"/>
<evidence type="ECO:0000259" key="11">
    <source>
        <dbReference type="PROSITE" id="PS50929"/>
    </source>
</evidence>
<dbReference type="GO" id="GO:0016020">
    <property type="term" value="C:membrane"/>
    <property type="evidence" value="ECO:0007669"/>
    <property type="project" value="UniProtKB-SubCell"/>
</dbReference>
<evidence type="ECO:0000256" key="9">
    <source>
        <dbReference type="SAM" id="Phobius"/>
    </source>
</evidence>
<sequence>MEDGATGGFGPEPYEYSPNDAMPDSAYYDKAGFFNRLFFYWVRYWVNNVRNDSFDSERLHPLLNGDQIGAWQSLFAKNISDGILRAEQKRHDAVLANGECDKNKLYRNIILRALLLTFGRRVALLLLATVILNVGGVGISMLLKVMLDKMSSTSGAYGMIIRYAFYIAIIELASSLFEQHVIFYNCRLETIMESAISITLFQHGMCHRRAYAVTTDGQSQLSACRGVVHSWPCKNDECASNPLFCPARRYQNKEMAPSMCTYVFLDTYALMSPLEALVIGVRFLTTLITALIIIRTQISTDVAKTIIILVSMILLTGVIEVVNGHVYLHSMQSKDYRYSKTYDVLGNINLVQTMGLDDIGYKIIEDSRNDEVSVLFTRLTLTAFNRSTMMTIGCIVFLVILLDYIETLETSLGNQPFEAGIPITLMFIVGKITKATENLPKTVKVVAEAWASIIRVEKFLTTCSPNYYLTCKNKPQPMDYAMTSVASQDGTSLEQDVVVKYEGASFAWFHTIEDSMEEVPIKPPILNDLNFELKRGDVKIITGNQGCGKTSFIKSILGDMSLVSGSMAVAPLSAGMPIFYTSQEVWLPSGSIRSIITFGYAFDEDIYRQVTCAVELESDFASWEDGDMRVISEKGYSLSGGQRVRLSLARALYAYLIFSKANERLVGDRCCFLVCLDEPFNGLDTKVASSIARNLLNTVDGLLIRDDVAVVLAISKMSMDICFNNSNLDDLVKIPVYRLGSKGLRMWDSVGSQDLREISAPSMGDVANSDPGSLRTYRSLTSMPPAVMRTNVYSASASSFSNPSFQSQSPTASKEDIEKEKELNSGSTYKAYRVYFYCTGYVTCVLILLMVVSGIALEKANSIFVASWSDSIKNSSDAGIMTIDEGRELLKKHEHTVNLIKGFSVSYVVLIYCGTILTAIASMRCAKKLHQYAVNSLFFKGTDELSLKKSFGDIITLLSTDLFYIDEILGRTCLLSVISFMRLAIQFVTMCAAAPIIIPLPIIMVVYLCTQVVGAHITSSNRLQCFMFKAIARINATFTDVIGGAAIYRGFRMEFQCLEYLYESSEYYFRTRFLKKVFPAWLIIVSKMLTSCIIFVATLLILAYAHYTGKSVQIATLGLIITLAMEVNSLITSFVYNHSLTERMMCSVSRFEKHLLQGKSSLNEKFESMNETVLRKVGDEDEWNKESYAALLKRRKSEFRNFVFRRYRSVLSTLFYKPRVEFLDCGEYLCGEHVSLELENVSVPQQVSATGENRRYILKRITASASAGDVVGIVGRTGAGKSTLLSVLQNIAPGREGSVLLDGRELNSIPRKVLRHIIGVLPQMPFVFKGWTLRRFLDPRMLHSDNEIMRAIECCGLLDMVRSLPEIDPLDAVMVDQNVDPGRGFYLVIPIIKLKSPSEQLPVLRRKSFESSKSDENSSEVFSDSQLRMLSFARLLLYRRTYRLLLIDEPPSDNCASGEDDAAIVHAVSTIDSSIRVYDLVRMYFKHCTTFIVAHDKNALKSCQHLWYIDNGAIVRKVSGANSVAEFLNSTTN</sequence>
<dbReference type="Gene3D" id="3.40.50.300">
    <property type="entry name" value="P-loop containing nucleotide triphosphate hydrolases"/>
    <property type="match status" value="2"/>
</dbReference>
<dbReference type="STRING" id="5866.A0A061DCZ4"/>
<accession>A0A061DCZ4</accession>
<dbReference type="VEuPathDB" id="PiroplasmaDB:BBBOND_0308920"/>
<keyword evidence="3 9" id="KW-0812">Transmembrane</keyword>
<evidence type="ECO:0000313" key="13">
    <source>
        <dbReference type="Proteomes" id="UP000033188"/>
    </source>
</evidence>
<reference evidence="13" key="1">
    <citation type="journal article" date="2014" name="Nucleic Acids Res.">
        <title>The evolutionary dynamics of variant antigen genes in Babesia reveal a history of genomic innovation underlying host-parasite interaction.</title>
        <authorList>
            <person name="Jackson A.P."/>
            <person name="Otto T.D."/>
            <person name="Darby A."/>
            <person name="Ramaprasad A."/>
            <person name="Xia D."/>
            <person name="Echaide I.E."/>
            <person name="Farber M."/>
            <person name="Gahlot S."/>
            <person name="Gamble J."/>
            <person name="Gupta D."/>
            <person name="Gupta Y."/>
            <person name="Jackson L."/>
            <person name="Malandrin L."/>
            <person name="Malas T.B."/>
            <person name="Moussa E."/>
            <person name="Nair M."/>
            <person name="Reid A.J."/>
            <person name="Sanders M."/>
            <person name="Sharma J."/>
            <person name="Tracey A."/>
            <person name="Quail M.A."/>
            <person name="Weir W."/>
            <person name="Wastling J.M."/>
            <person name="Hall N."/>
            <person name="Willadsen P."/>
            <person name="Lingelbach K."/>
            <person name="Shiels B."/>
            <person name="Tait A."/>
            <person name="Berriman M."/>
            <person name="Allred D.R."/>
            <person name="Pain A."/>
        </authorList>
    </citation>
    <scope>NUCLEOTIDE SEQUENCE [LARGE SCALE GENOMIC DNA]</scope>
    <source>
        <strain evidence="13">Bond</strain>
    </source>
</reference>
<evidence type="ECO:0000256" key="2">
    <source>
        <dbReference type="ARBA" id="ARBA00022448"/>
    </source>
</evidence>
<feature type="transmembrane region" description="Helical" evidence="9">
    <location>
        <begin position="155"/>
        <end position="177"/>
    </location>
</feature>